<dbReference type="Gene3D" id="3.30.420.140">
    <property type="entry name" value="YqgF/RNase H-like domain"/>
    <property type="match status" value="1"/>
</dbReference>
<dbReference type="Gene3D" id="1.10.10.650">
    <property type="entry name" value="RuvA domain 2-like"/>
    <property type="match status" value="1"/>
</dbReference>
<dbReference type="SUPFAM" id="SSF53098">
    <property type="entry name" value="Ribonuclease H-like"/>
    <property type="match status" value="1"/>
</dbReference>
<dbReference type="Pfam" id="PF12836">
    <property type="entry name" value="HHH_3"/>
    <property type="match status" value="1"/>
</dbReference>
<dbReference type="PANTHER" id="PTHR10724">
    <property type="entry name" value="30S RIBOSOMAL PROTEIN S1"/>
    <property type="match status" value="1"/>
</dbReference>
<organism evidence="2 3">
    <name type="scientific">Weissella halotolerans DSM 20190</name>
    <dbReference type="NCBI Taxonomy" id="1123500"/>
    <lineage>
        <taxon>Bacteria</taxon>
        <taxon>Bacillati</taxon>
        <taxon>Bacillota</taxon>
        <taxon>Bacilli</taxon>
        <taxon>Lactobacillales</taxon>
        <taxon>Lactobacillaceae</taxon>
        <taxon>Weissella</taxon>
    </lineage>
</organism>
<dbReference type="InterPro" id="IPR012337">
    <property type="entry name" value="RNaseH-like_sf"/>
</dbReference>
<dbReference type="PROSITE" id="PS50126">
    <property type="entry name" value="S1"/>
    <property type="match status" value="1"/>
</dbReference>
<keyword evidence="3" id="KW-1185">Reference proteome</keyword>
<evidence type="ECO:0000313" key="3">
    <source>
        <dbReference type="Proteomes" id="UP000051296"/>
    </source>
</evidence>
<dbReference type="AlphaFoldDB" id="A0A0R2FQU4"/>
<accession>A0A0R2FQU4</accession>
<dbReference type="FunFam" id="2.40.50.140:FF:000051">
    <property type="entry name" value="RNA-binding transcriptional accessory protein"/>
    <property type="match status" value="1"/>
</dbReference>
<protein>
    <submittedName>
        <fullName evidence="2">Transcriptional accessory protein</fullName>
    </submittedName>
</protein>
<dbReference type="Pfam" id="PF22706">
    <property type="entry name" value="Tex_central_region"/>
    <property type="match status" value="1"/>
</dbReference>
<dbReference type="Gene3D" id="2.40.50.140">
    <property type="entry name" value="Nucleic acid-binding proteins"/>
    <property type="match status" value="1"/>
</dbReference>
<dbReference type="SMART" id="SM00316">
    <property type="entry name" value="S1"/>
    <property type="match status" value="1"/>
</dbReference>
<dbReference type="RefSeq" id="WP_022792057.1">
    <property type="nucleotide sequence ID" value="NZ_ATUU01000005.1"/>
</dbReference>
<dbReference type="InterPro" id="IPR044146">
    <property type="entry name" value="S1_Tex"/>
</dbReference>
<evidence type="ECO:0000259" key="1">
    <source>
        <dbReference type="PROSITE" id="PS50126"/>
    </source>
</evidence>
<dbReference type="GO" id="GO:0006139">
    <property type="term" value="P:nucleobase-containing compound metabolic process"/>
    <property type="evidence" value="ECO:0007669"/>
    <property type="project" value="InterPro"/>
</dbReference>
<dbReference type="Gene3D" id="1.10.150.310">
    <property type="entry name" value="Tex RuvX-like domain-like"/>
    <property type="match status" value="1"/>
</dbReference>
<dbReference type="InterPro" id="IPR010994">
    <property type="entry name" value="RuvA_2-like"/>
</dbReference>
<dbReference type="Pfam" id="PF16921">
    <property type="entry name" value="Tex_YqgF"/>
    <property type="match status" value="1"/>
</dbReference>
<dbReference type="InterPro" id="IPR055179">
    <property type="entry name" value="Tex-like_central_region"/>
</dbReference>
<dbReference type="STRING" id="1123500.GCA_000420365_01353"/>
<dbReference type="CDD" id="cd05685">
    <property type="entry name" value="S1_Tex"/>
    <property type="match status" value="1"/>
</dbReference>
<dbReference type="InterPro" id="IPR006641">
    <property type="entry name" value="YqgF/RNaseH-like_dom"/>
</dbReference>
<dbReference type="InterPro" id="IPR018974">
    <property type="entry name" value="Tex-like_N"/>
</dbReference>
<dbReference type="SUPFAM" id="SSF158832">
    <property type="entry name" value="Tex N-terminal region-like"/>
    <property type="match status" value="1"/>
</dbReference>
<sequence length="723" mass="79438">MTEEVNEIVSQVAQELSLPSHKVSAVDELLTAGNTVPFIARYRKEATGNLDEVQIRDIQASTKKLKELLARKETVERAVREQGAWTKSLAKQIKAAATMQAVEDLYLPYKQKRRTKATLAKEAGLMPLAQLVQRFPSDEELEQVAKTYVKPDQGLATVDDVWQGVHEIFAEVIGENAGLRDWVRRFTRKNGSLVSKMKRNAKDKDPQGTYALYTDFSMPLVKVANHQILATNRGEKAGVLSVSIQADQAAIERFLTFRLIGQHSGQAAAILTKAAQDAYKRFIGPAIERELRKELFERAAQDAVKIFGQNLYHLLMAAPLRGQVVLGFDPGIRTGSKLAVVDENGKFLAKAVIYPHKAAKYDPKGARKTLIKLVKDYQVNLIAVGNGTASRESQQFLADIIQHDVPGVKYAVVNEAGASVYSASDLAREEFPDLHVEERSAISIARRLQDPMAELIKIDPQAVGVGQYQHDLPTKELSQEVDAVLETAVNQVGVNLNTASPQLLMHIAGLTKTTAQNIVHYRDENGPFMLRTALKKVPKLGPKAFEQAAGFLRIPQGKNVLDNSDIHPESYAAAEKLLALAQVKPGPDAADVLVQYEQPAIAEQLGVGMPTLHDIIQSLSNPGRDSRDSATGAVLRSDVLTLKDLHPGMQLQGTVRNVVDFGAFVDIGVHEDGLVHISRLAKRRITNAHDVVAVGDIVTVWVVEVDEKRQRIGLSMIEPSEEV</sequence>
<comment type="caution">
    <text evidence="2">The sequence shown here is derived from an EMBL/GenBank/DDBJ whole genome shotgun (WGS) entry which is preliminary data.</text>
</comment>
<dbReference type="Pfam" id="PF09371">
    <property type="entry name" value="Tex_N"/>
    <property type="match status" value="1"/>
</dbReference>
<dbReference type="GO" id="GO:0003729">
    <property type="term" value="F:mRNA binding"/>
    <property type="evidence" value="ECO:0007669"/>
    <property type="project" value="UniProtKB-ARBA"/>
</dbReference>
<dbReference type="InterPro" id="IPR023323">
    <property type="entry name" value="Tex-like_dom_sf"/>
</dbReference>
<dbReference type="InterPro" id="IPR050437">
    <property type="entry name" value="Ribos_protein_bS1-like"/>
</dbReference>
<dbReference type="InParanoid" id="A0A0R2FQU4"/>
<dbReference type="EMBL" id="JQAX01000005">
    <property type="protein sequence ID" value="KRN30776.1"/>
    <property type="molecule type" value="Genomic_DNA"/>
</dbReference>
<name>A0A0R2FQU4_9LACO</name>
<dbReference type="FunCoup" id="A0A0R2FQU4">
    <property type="interactions" value="228"/>
</dbReference>
<dbReference type="PATRIC" id="fig|1123500.6.peg.1201"/>
<dbReference type="eggNOG" id="COG2183">
    <property type="taxonomic scope" value="Bacteria"/>
</dbReference>
<dbReference type="OrthoDB" id="9804714at2"/>
<gene>
    <name evidence="2" type="ORF">IV68_GL001202</name>
</gene>
<dbReference type="SUPFAM" id="SSF47781">
    <property type="entry name" value="RuvA domain 2-like"/>
    <property type="match status" value="2"/>
</dbReference>
<dbReference type="InterPro" id="IPR023319">
    <property type="entry name" value="Tex-like_HTH_dom_sf"/>
</dbReference>
<evidence type="ECO:0000313" key="2">
    <source>
        <dbReference type="EMBL" id="KRN30776.1"/>
    </source>
</evidence>
<feature type="domain" description="S1 motif" evidence="1">
    <location>
        <begin position="648"/>
        <end position="717"/>
    </location>
</feature>
<dbReference type="FunFam" id="3.30.420.140:FF:000001">
    <property type="entry name" value="RNA-binding transcriptional accessory protein"/>
    <property type="match status" value="1"/>
</dbReference>
<dbReference type="InterPro" id="IPR041692">
    <property type="entry name" value="HHH_9"/>
</dbReference>
<dbReference type="Pfam" id="PF00575">
    <property type="entry name" value="S1"/>
    <property type="match status" value="1"/>
</dbReference>
<dbReference type="PANTHER" id="PTHR10724:SF10">
    <property type="entry name" value="S1 RNA-BINDING DOMAIN-CONTAINING PROTEIN 1"/>
    <property type="match status" value="1"/>
</dbReference>
<proteinExistence type="predicted"/>
<dbReference type="InterPro" id="IPR012340">
    <property type="entry name" value="NA-bd_OB-fold"/>
</dbReference>
<dbReference type="Pfam" id="PF17674">
    <property type="entry name" value="HHH_9"/>
    <property type="match status" value="1"/>
</dbReference>
<reference evidence="2 3" key="1">
    <citation type="journal article" date="2015" name="Genome Announc.">
        <title>Expanding the biotechnology potential of lactobacilli through comparative genomics of 213 strains and associated genera.</title>
        <authorList>
            <person name="Sun Z."/>
            <person name="Harris H.M."/>
            <person name="McCann A."/>
            <person name="Guo C."/>
            <person name="Argimon S."/>
            <person name="Zhang W."/>
            <person name="Yang X."/>
            <person name="Jeffery I.B."/>
            <person name="Cooney J.C."/>
            <person name="Kagawa T.F."/>
            <person name="Liu W."/>
            <person name="Song Y."/>
            <person name="Salvetti E."/>
            <person name="Wrobel A."/>
            <person name="Rasinkangas P."/>
            <person name="Parkhill J."/>
            <person name="Rea M.C."/>
            <person name="O'Sullivan O."/>
            <person name="Ritari J."/>
            <person name="Douillard F.P."/>
            <person name="Paul Ross R."/>
            <person name="Yang R."/>
            <person name="Briner A.E."/>
            <person name="Felis G.E."/>
            <person name="de Vos W.M."/>
            <person name="Barrangou R."/>
            <person name="Klaenhammer T.R."/>
            <person name="Caufield P.W."/>
            <person name="Cui Y."/>
            <person name="Zhang H."/>
            <person name="O'Toole P.W."/>
        </authorList>
    </citation>
    <scope>NUCLEOTIDE SEQUENCE [LARGE SCALE GENOMIC DNA]</scope>
    <source>
        <strain evidence="2 3">DSM 20190</strain>
    </source>
</reference>
<dbReference type="GO" id="GO:0003735">
    <property type="term" value="F:structural constituent of ribosome"/>
    <property type="evidence" value="ECO:0007669"/>
    <property type="project" value="TreeGrafter"/>
</dbReference>
<dbReference type="FunFam" id="1.10.150.310:FF:000001">
    <property type="entry name" value="RNA-binding transcriptional accessory protein"/>
    <property type="match status" value="1"/>
</dbReference>
<dbReference type="FunFam" id="1.10.10.650:FF:000001">
    <property type="entry name" value="S1 RNA-binding domain 1"/>
    <property type="match status" value="1"/>
</dbReference>
<dbReference type="SUPFAM" id="SSF50249">
    <property type="entry name" value="Nucleic acid-binding proteins"/>
    <property type="match status" value="1"/>
</dbReference>
<dbReference type="InterPro" id="IPR037027">
    <property type="entry name" value="YqgF/RNaseH-like_dom_sf"/>
</dbReference>
<dbReference type="GO" id="GO:0005737">
    <property type="term" value="C:cytoplasm"/>
    <property type="evidence" value="ECO:0007669"/>
    <property type="project" value="UniProtKB-ARBA"/>
</dbReference>
<dbReference type="GO" id="GO:0006412">
    <property type="term" value="P:translation"/>
    <property type="evidence" value="ECO:0007669"/>
    <property type="project" value="TreeGrafter"/>
</dbReference>
<dbReference type="InterPro" id="IPR032639">
    <property type="entry name" value="Tex_YqgF"/>
</dbReference>
<dbReference type="Gene3D" id="1.10.3500.10">
    <property type="entry name" value="Tex N-terminal region-like"/>
    <property type="match status" value="1"/>
</dbReference>
<dbReference type="Proteomes" id="UP000051296">
    <property type="component" value="Unassembled WGS sequence"/>
</dbReference>
<dbReference type="SMART" id="SM00732">
    <property type="entry name" value="YqgFc"/>
    <property type="match status" value="1"/>
</dbReference>
<dbReference type="InterPro" id="IPR003029">
    <property type="entry name" value="S1_domain"/>
</dbReference>
<dbReference type="PROSITE" id="PS50890">
    <property type="entry name" value="PUA"/>
    <property type="match status" value="1"/>
</dbReference>